<evidence type="ECO:0000313" key="4">
    <source>
        <dbReference type="Proteomes" id="UP000015101"/>
    </source>
</evidence>
<name>T1EXZ3_HELRO</name>
<keyword evidence="4" id="KW-1185">Reference proteome</keyword>
<dbReference type="KEGG" id="hro:HELRODRAFT_166283"/>
<dbReference type="GeneID" id="20201443"/>
<feature type="compositionally biased region" description="Acidic residues" evidence="1">
    <location>
        <begin position="53"/>
        <end position="70"/>
    </location>
</feature>
<reference evidence="2 4" key="2">
    <citation type="journal article" date="2013" name="Nature">
        <title>Insights into bilaterian evolution from three spiralian genomes.</title>
        <authorList>
            <person name="Simakov O."/>
            <person name="Marletaz F."/>
            <person name="Cho S.J."/>
            <person name="Edsinger-Gonzales E."/>
            <person name="Havlak P."/>
            <person name="Hellsten U."/>
            <person name="Kuo D.H."/>
            <person name="Larsson T."/>
            <person name="Lv J."/>
            <person name="Arendt D."/>
            <person name="Savage R."/>
            <person name="Osoegawa K."/>
            <person name="de Jong P."/>
            <person name="Grimwood J."/>
            <person name="Chapman J.A."/>
            <person name="Shapiro H."/>
            <person name="Aerts A."/>
            <person name="Otillar R.P."/>
            <person name="Terry A.Y."/>
            <person name="Boore J.L."/>
            <person name="Grigoriev I.V."/>
            <person name="Lindberg D.R."/>
            <person name="Seaver E.C."/>
            <person name="Weisblat D.A."/>
            <person name="Putnam N.H."/>
            <person name="Rokhsar D.S."/>
        </authorList>
    </citation>
    <scope>NUCLEOTIDE SEQUENCE</scope>
</reference>
<dbReference type="AlphaFoldDB" id="T1EXZ3"/>
<dbReference type="EnsemblMetazoa" id="HelroT166283">
    <property type="protein sequence ID" value="HelroP166283"/>
    <property type="gene ID" value="HelroG166283"/>
</dbReference>
<dbReference type="Proteomes" id="UP000015101">
    <property type="component" value="Unassembled WGS sequence"/>
</dbReference>
<dbReference type="EMBL" id="KB097753">
    <property type="protein sequence ID" value="ESN90593.1"/>
    <property type="molecule type" value="Genomic_DNA"/>
</dbReference>
<accession>T1EXZ3</accession>
<evidence type="ECO:0000313" key="2">
    <source>
        <dbReference type="EMBL" id="ESN90593.1"/>
    </source>
</evidence>
<sequence length="342" mass="39440">MQSSVLLVHYHKVEVPGECLLVADDDDDDYNESASGSHEDDDDGGVNKLGNNDDSEDNEDEEEEEDDDVGVGDQTEKGEDSLYSEEARGKEYNEIEYGNNDNNHFNVNNEDNKEEDEDDEDKDDEDEDDGDEEDDKLMYSLVCRTPDLKHFANFNSMSNPLHSRHHNQHHHLVYNDVSVDRHDEDDDDAGKLERESFEKSEMKVIKKSEKISKIKKMDNNNFKSRQYEKQHLSHKIKIYDSNNNNSNKNNINIINNSYNTNNNNSRINTNDNILTSNCCENDHPPLMLPFHILINGQLSVKKDDFVISYHCDPTFNTDDNRELFYNVNEAGDVAINVSFLIF</sequence>
<organism evidence="3 4">
    <name type="scientific">Helobdella robusta</name>
    <name type="common">Californian leech</name>
    <dbReference type="NCBI Taxonomy" id="6412"/>
    <lineage>
        <taxon>Eukaryota</taxon>
        <taxon>Metazoa</taxon>
        <taxon>Spiralia</taxon>
        <taxon>Lophotrochozoa</taxon>
        <taxon>Annelida</taxon>
        <taxon>Clitellata</taxon>
        <taxon>Hirudinea</taxon>
        <taxon>Rhynchobdellida</taxon>
        <taxon>Glossiphoniidae</taxon>
        <taxon>Helobdella</taxon>
    </lineage>
</organism>
<dbReference type="CTD" id="20201443"/>
<gene>
    <name evidence="3" type="primary">20201443</name>
    <name evidence="2" type="ORF">HELRODRAFT_166283</name>
</gene>
<reference evidence="4" key="1">
    <citation type="submission" date="2012-12" db="EMBL/GenBank/DDBJ databases">
        <authorList>
            <person name="Hellsten U."/>
            <person name="Grimwood J."/>
            <person name="Chapman J.A."/>
            <person name="Shapiro H."/>
            <person name="Aerts A."/>
            <person name="Otillar R.P."/>
            <person name="Terry A.Y."/>
            <person name="Boore J.L."/>
            <person name="Simakov O."/>
            <person name="Marletaz F."/>
            <person name="Cho S.-J."/>
            <person name="Edsinger-Gonzales E."/>
            <person name="Havlak P."/>
            <person name="Kuo D.-H."/>
            <person name="Larsson T."/>
            <person name="Lv J."/>
            <person name="Arendt D."/>
            <person name="Savage R."/>
            <person name="Osoegawa K."/>
            <person name="de Jong P."/>
            <person name="Lindberg D.R."/>
            <person name="Seaver E.C."/>
            <person name="Weisblat D.A."/>
            <person name="Putnam N.H."/>
            <person name="Grigoriev I.V."/>
            <person name="Rokhsar D.S."/>
        </authorList>
    </citation>
    <scope>NUCLEOTIDE SEQUENCE</scope>
</reference>
<feature type="compositionally biased region" description="Basic and acidic residues" evidence="1">
    <location>
        <begin position="74"/>
        <end position="93"/>
    </location>
</feature>
<feature type="compositionally biased region" description="Low complexity" evidence="1">
    <location>
        <begin position="99"/>
        <end position="109"/>
    </location>
</feature>
<dbReference type="InParanoid" id="T1EXZ3"/>
<proteinExistence type="predicted"/>
<feature type="region of interest" description="Disordered" evidence="1">
    <location>
        <begin position="23"/>
        <end position="135"/>
    </location>
</feature>
<evidence type="ECO:0000256" key="1">
    <source>
        <dbReference type="SAM" id="MobiDB-lite"/>
    </source>
</evidence>
<evidence type="ECO:0000313" key="3">
    <source>
        <dbReference type="EnsemblMetazoa" id="HelroP166283"/>
    </source>
</evidence>
<protein>
    <submittedName>
        <fullName evidence="2 3">Uncharacterized protein</fullName>
    </submittedName>
</protein>
<dbReference type="RefSeq" id="XP_009031495.1">
    <property type="nucleotide sequence ID" value="XM_009033247.1"/>
</dbReference>
<dbReference type="EMBL" id="AMQM01002302">
    <property type="status" value="NOT_ANNOTATED_CDS"/>
    <property type="molecule type" value="Genomic_DNA"/>
</dbReference>
<dbReference type="HOGENOM" id="CLU_812060_0_0_1"/>
<feature type="compositionally biased region" description="Acidic residues" evidence="1">
    <location>
        <begin position="112"/>
        <end position="135"/>
    </location>
</feature>
<reference evidence="3" key="3">
    <citation type="submission" date="2015-06" db="UniProtKB">
        <authorList>
            <consortium name="EnsemblMetazoa"/>
        </authorList>
    </citation>
    <scope>IDENTIFICATION</scope>
</reference>